<feature type="DNA-binding region" description="DM" evidence="5">
    <location>
        <begin position="49"/>
        <end position="96"/>
    </location>
</feature>
<dbReference type="InterPro" id="IPR001275">
    <property type="entry name" value="DM_DNA-bd"/>
</dbReference>
<proteinExistence type="predicted"/>
<dbReference type="PROSITE" id="PS50809">
    <property type="entry name" value="DM_2"/>
    <property type="match status" value="1"/>
</dbReference>
<feature type="region of interest" description="Disordered" evidence="6">
    <location>
        <begin position="95"/>
        <end position="121"/>
    </location>
</feature>
<feature type="compositionally biased region" description="Basic and acidic residues" evidence="6">
    <location>
        <begin position="95"/>
        <end position="104"/>
    </location>
</feature>
<comment type="subcellular location">
    <subcellularLocation>
        <location evidence="5">Nucleus</location>
    </subcellularLocation>
</comment>
<sequence>METVDTKNEKKACNSPTSTTSSPPTSPANANQSNSLNQSNGTRLRTPQCARCRNHNLYNNVKGHKSWCKYKDCECEPCTLTSARQKIMAEQVKLRRAQDEDRANNRVPPEPVPKTLKRKRAEEKENELELWNKIENTENKALGLYVLSAFLRVCGTVENAIEVLKKEERMDRLKSDDLSFIEQPLQRLHYVFPYSNWHTNLNDMNMPSLDIFRNIEIYRSLYGNYFHSLGSLSQGRGL</sequence>
<feature type="compositionally biased region" description="Basic and acidic residues" evidence="6">
    <location>
        <begin position="1"/>
        <end position="12"/>
    </location>
</feature>
<feature type="compositionally biased region" description="Low complexity" evidence="6">
    <location>
        <begin position="14"/>
        <end position="40"/>
    </location>
</feature>
<keyword evidence="1 5" id="KW-0479">Metal-binding</keyword>
<comment type="caution">
    <text evidence="8">The sequence shown here is derived from an EMBL/GenBank/DDBJ whole genome shotgun (WGS) entry which is preliminary data.</text>
</comment>
<dbReference type="PANTHER" id="PTHR12322:SF100">
    <property type="entry name" value="PROTEIN DOUBLESEX"/>
    <property type="match status" value="1"/>
</dbReference>
<keyword evidence="9" id="KW-1185">Reference proteome</keyword>
<dbReference type="FunFam" id="4.10.1040.10:FF:000001">
    <property type="entry name" value="doublesex- and mab-3-related transcription factor 1"/>
    <property type="match status" value="1"/>
</dbReference>
<dbReference type="GO" id="GO:0000978">
    <property type="term" value="F:RNA polymerase II cis-regulatory region sequence-specific DNA binding"/>
    <property type="evidence" value="ECO:0007669"/>
    <property type="project" value="TreeGrafter"/>
</dbReference>
<evidence type="ECO:0000313" key="8">
    <source>
        <dbReference type="EMBL" id="RWS06530.1"/>
    </source>
</evidence>
<dbReference type="Gene3D" id="4.10.1040.10">
    <property type="entry name" value="DM DNA-binding domain"/>
    <property type="match status" value="1"/>
</dbReference>
<dbReference type="InterPro" id="IPR026607">
    <property type="entry name" value="DMRT"/>
</dbReference>
<dbReference type="OrthoDB" id="6162476at2759"/>
<name>A0A443QU44_9ACAR</name>
<dbReference type="AlphaFoldDB" id="A0A443QU44"/>
<feature type="domain" description="DM" evidence="7">
    <location>
        <begin position="49"/>
        <end position="96"/>
    </location>
</feature>
<evidence type="ECO:0000256" key="6">
    <source>
        <dbReference type="SAM" id="MobiDB-lite"/>
    </source>
</evidence>
<feature type="region of interest" description="Disordered" evidence="6">
    <location>
        <begin position="1"/>
        <end position="43"/>
    </location>
</feature>
<evidence type="ECO:0000256" key="1">
    <source>
        <dbReference type="ARBA" id="ARBA00022723"/>
    </source>
</evidence>
<evidence type="ECO:0000256" key="3">
    <source>
        <dbReference type="ARBA" id="ARBA00023125"/>
    </source>
</evidence>
<gene>
    <name evidence="8" type="ORF">B4U79_02061</name>
</gene>
<dbReference type="Proteomes" id="UP000285301">
    <property type="component" value="Unassembled WGS sequence"/>
</dbReference>
<reference evidence="8 9" key="1">
    <citation type="journal article" date="2018" name="Gigascience">
        <title>Genomes of trombidid mites reveal novel predicted allergens and laterally-transferred genes associated with secondary metabolism.</title>
        <authorList>
            <person name="Dong X."/>
            <person name="Chaisiri K."/>
            <person name="Xia D."/>
            <person name="Armstrong S.D."/>
            <person name="Fang Y."/>
            <person name="Donnelly M.J."/>
            <person name="Kadowaki T."/>
            <person name="McGarry J.W."/>
            <person name="Darby A.C."/>
            <person name="Makepeace B.L."/>
        </authorList>
    </citation>
    <scope>NUCLEOTIDE SEQUENCE [LARGE SCALE GENOMIC DNA]</scope>
    <source>
        <strain evidence="8">UoL-WK</strain>
    </source>
</reference>
<keyword evidence="2 5" id="KW-0862">Zinc</keyword>
<dbReference type="SMART" id="SM00301">
    <property type="entry name" value="DM"/>
    <property type="match status" value="1"/>
</dbReference>
<dbReference type="EMBL" id="NCKU01004044">
    <property type="protein sequence ID" value="RWS06530.1"/>
    <property type="molecule type" value="Genomic_DNA"/>
</dbReference>
<accession>A0A443QU44</accession>
<keyword evidence="3 5" id="KW-0238">DNA-binding</keyword>
<evidence type="ECO:0000256" key="2">
    <source>
        <dbReference type="ARBA" id="ARBA00022833"/>
    </source>
</evidence>
<evidence type="ECO:0000256" key="5">
    <source>
        <dbReference type="PROSITE-ProRule" id="PRU00070"/>
    </source>
</evidence>
<dbReference type="STRING" id="1965070.A0A443QU44"/>
<evidence type="ECO:0000313" key="9">
    <source>
        <dbReference type="Proteomes" id="UP000285301"/>
    </source>
</evidence>
<dbReference type="PANTHER" id="PTHR12322">
    <property type="entry name" value="DOUBLESEX AND MAB-3 RELATED TRANSCRIPTION FACTOR DMRT"/>
    <property type="match status" value="1"/>
</dbReference>
<keyword evidence="4 5" id="KW-0539">Nucleus</keyword>
<dbReference type="InterPro" id="IPR036407">
    <property type="entry name" value="DM_DNA-bd_sf"/>
</dbReference>
<dbReference type="SUPFAM" id="SSF82927">
    <property type="entry name" value="Cysteine-rich DNA binding domain, (DM domain)"/>
    <property type="match status" value="1"/>
</dbReference>
<dbReference type="GO" id="GO:0046872">
    <property type="term" value="F:metal ion binding"/>
    <property type="evidence" value="ECO:0007669"/>
    <property type="project" value="UniProtKB-KW"/>
</dbReference>
<dbReference type="GO" id="GO:0007548">
    <property type="term" value="P:sex differentiation"/>
    <property type="evidence" value="ECO:0007669"/>
    <property type="project" value="TreeGrafter"/>
</dbReference>
<dbReference type="GO" id="GO:0005634">
    <property type="term" value="C:nucleus"/>
    <property type="evidence" value="ECO:0007669"/>
    <property type="project" value="UniProtKB-SubCell"/>
</dbReference>
<evidence type="ECO:0000256" key="4">
    <source>
        <dbReference type="ARBA" id="ARBA00023242"/>
    </source>
</evidence>
<dbReference type="GO" id="GO:0000981">
    <property type="term" value="F:DNA-binding transcription factor activity, RNA polymerase II-specific"/>
    <property type="evidence" value="ECO:0007669"/>
    <property type="project" value="TreeGrafter"/>
</dbReference>
<protein>
    <submittedName>
        <fullName evidence="8">Doublesex protein-like protein</fullName>
    </submittedName>
</protein>
<evidence type="ECO:0000259" key="7">
    <source>
        <dbReference type="PROSITE" id="PS50809"/>
    </source>
</evidence>
<organism evidence="8 9">
    <name type="scientific">Dinothrombium tinctorium</name>
    <dbReference type="NCBI Taxonomy" id="1965070"/>
    <lineage>
        <taxon>Eukaryota</taxon>
        <taxon>Metazoa</taxon>
        <taxon>Ecdysozoa</taxon>
        <taxon>Arthropoda</taxon>
        <taxon>Chelicerata</taxon>
        <taxon>Arachnida</taxon>
        <taxon>Acari</taxon>
        <taxon>Acariformes</taxon>
        <taxon>Trombidiformes</taxon>
        <taxon>Prostigmata</taxon>
        <taxon>Anystina</taxon>
        <taxon>Parasitengona</taxon>
        <taxon>Trombidioidea</taxon>
        <taxon>Trombidiidae</taxon>
        <taxon>Dinothrombium</taxon>
    </lineage>
</organism>
<dbReference type="PROSITE" id="PS40000">
    <property type="entry name" value="DM_1"/>
    <property type="match status" value="1"/>
</dbReference>
<dbReference type="Pfam" id="PF00751">
    <property type="entry name" value="DM"/>
    <property type="match status" value="1"/>
</dbReference>